<dbReference type="InterPro" id="IPR044816">
    <property type="entry name" value="BURP"/>
</dbReference>
<protein>
    <submittedName>
        <fullName evidence="4">BURP domain-containing protein BNM2A-like</fullName>
    </submittedName>
</protein>
<gene>
    <name evidence="4" type="primary">LOC105169622</name>
</gene>
<proteinExistence type="predicted"/>
<dbReference type="OrthoDB" id="1909293at2759"/>
<dbReference type="PROSITE" id="PS51277">
    <property type="entry name" value="BURP"/>
    <property type="match status" value="1"/>
</dbReference>
<reference evidence="4" key="1">
    <citation type="submission" date="2025-08" db="UniProtKB">
        <authorList>
            <consortium name="RefSeq"/>
        </authorList>
    </citation>
    <scope>IDENTIFICATION</scope>
</reference>
<dbReference type="Gramene" id="SIN_1014785.t">
    <property type="protein sequence ID" value="SIN_1014785.t"/>
    <property type="gene ID" value="SIN_1014785"/>
</dbReference>
<dbReference type="InterPro" id="IPR004873">
    <property type="entry name" value="BURP_dom"/>
</dbReference>
<dbReference type="FunCoup" id="A0A6I9U3H7">
    <property type="interactions" value="24"/>
</dbReference>
<dbReference type="PANTHER" id="PTHR31236">
    <property type="entry name" value="BURP DOMAIN PROTEIN USPL1-LIKE"/>
    <property type="match status" value="1"/>
</dbReference>
<dbReference type="AlphaFoldDB" id="A0A6I9U3H7"/>
<feature type="signal peptide" evidence="1">
    <location>
        <begin position="1"/>
        <end position="23"/>
    </location>
</feature>
<dbReference type="PANTHER" id="PTHR31236:SF32">
    <property type="entry name" value="BURP DOMAIN PROTEIN USPL1-LIKE"/>
    <property type="match status" value="1"/>
</dbReference>
<dbReference type="RefSeq" id="XP_011088371.1">
    <property type="nucleotide sequence ID" value="XM_011090069.2"/>
</dbReference>
<evidence type="ECO:0000313" key="3">
    <source>
        <dbReference type="Proteomes" id="UP000504604"/>
    </source>
</evidence>
<dbReference type="KEGG" id="sind:105169622"/>
<dbReference type="InParanoid" id="A0A6I9U3H7"/>
<dbReference type="Pfam" id="PF03181">
    <property type="entry name" value="BURP"/>
    <property type="match status" value="1"/>
</dbReference>
<dbReference type="PROSITE" id="PS51257">
    <property type="entry name" value="PROKAR_LIPOPROTEIN"/>
    <property type="match status" value="1"/>
</dbReference>
<dbReference type="SMART" id="SM01045">
    <property type="entry name" value="BURP"/>
    <property type="match status" value="1"/>
</dbReference>
<dbReference type="Proteomes" id="UP000504604">
    <property type="component" value="Linkage group LG8"/>
</dbReference>
<keyword evidence="3" id="KW-1185">Reference proteome</keyword>
<feature type="domain" description="BURP" evidence="2">
    <location>
        <begin position="71"/>
        <end position="287"/>
    </location>
</feature>
<accession>A0A6I9U3H7</accession>
<dbReference type="GeneID" id="105169622"/>
<keyword evidence="1" id="KW-0732">Signal</keyword>
<evidence type="ECO:0000259" key="2">
    <source>
        <dbReference type="PROSITE" id="PS51277"/>
    </source>
</evidence>
<evidence type="ECO:0000313" key="4">
    <source>
        <dbReference type="RefSeq" id="XP_011088371.1"/>
    </source>
</evidence>
<sequence>MGTKLALCSLLLHLLILLAACDGSDSGTKDVDIQSSPGGHNHNAHADMRIEQVHSHSSSHMHHVDSSLIVFFFLEDLKLGNTIPVYFPRRESEVSPHLLPREEADAIPFSSQELHYLLHFFSFPQGSPQAIAMEDTLRQCETKPIKGETKLCATSLESMLDFTRMILGSETQIEILSTSHLTPSNTLLQKYTIMGIKETPAPKMVACHTMPYPYAVFYCHYQESKSRVFRVSLTGENGDKVEAIAVCHMDTSQWSRNHVSFQVLGTEPGASPICHFFPADNFVCVPSAASMQE</sequence>
<feature type="chain" id="PRO_5026802247" evidence="1">
    <location>
        <begin position="24"/>
        <end position="293"/>
    </location>
</feature>
<evidence type="ECO:0000256" key="1">
    <source>
        <dbReference type="SAM" id="SignalP"/>
    </source>
</evidence>
<organism evidence="3 4">
    <name type="scientific">Sesamum indicum</name>
    <name type="common">Oriental sesame</name>
    <name type="synonym">Sesamum orientale</name>
    <dbReference type="NCBI Taxonomy" id="4182"/>
    <lineage>
        <taxon>Eukaryota</taxon>
        <taxon>Viridiplantae</taxon>
        <taxon>Streptophyta</taxon>
        <taxon>Embryophyta</taxon>
        <taxon>Tracheophyta</taxon>
        <taxon>Spermatophyta</taxon>
        <taxon>Magnoliopsida</taxon>
        <taxon>eudicotyledons</taxon>
        <taxon>Gunneridae</taxon>
        <taxon>Pentapetalae</taxon>
        <taxon>asterids</taxon>
        <taxon>lamiids</taxon>
        <taxon>Lamiales</taxon>
        <taxon>Pedaliaceae</taxon>
        <taxon>Sesamum</taxon>
    </lineage>
</organism>
<name>A0A6I9U3H7_SESIN</name>